<evidence type="ECO:0000256" key="1">
    <source>
        <dbReference type="ARBA" id="ARBA00008857"/>
    </source>
</evidence>
<dbReference type="InterPro" id="IPR011010">
    <property type="entry name" value="DNA_brk_join_enz"/>
</dbReference>
<dbReference type="Gene3D" id="3.30.160.390">
    <property type="entry name" value="Integrase, DNA-binding domain"/>
    <property type="match status" value="1"/>
</dbReference>
<dbReference type="Gene3D" id="1.10.443.10">
    <property type="entry name" value="Intergrase catalytic core"/>
    <property type="match status" value="1"/>
</dbReference>
<dbReference type="InterPro" id="IPR025166">
    <property type="entry name" value="Integrase_DNA_bind_dom"/>
</dbReference>
<dbReference type="CDD" id="cd00796">
    <property type="entry name" value="INT_Rci_Hp1_C"/>
    <property type="match status" value="1"/>
</dbReference>
<evidence type="ECO:0000259" key="5">
    <source>
        <dbReference type="PROSITE" id="PS51898"/>
    </source>
</evidence>
<dbReference type="InterPro" id="IPR038488">
    <property type="entry name" value="Integrase_DNA-bd_sf"/>
</dbReference>
<keyword evidence="2" id="KW-0229">DNA integration</keyword>
<keyword evidence="4" id="KW-0233">DNA recombination</keyword>
<dbReference type="Pfam" id="PF00589">
    <property type="entry name" value="Phage_integrase"/>
    <property type="match status" value="1"/>
</dbReference>
<dbReference type="SUPFAM" id="SSF56349">
    <property type="entry name" value="DNA breaking-rejoining enzymes"/>
    <property type="match status" value="1"/>
</dbReference>
<gene>
    <name evidence="6" type="ORF">PQQ68_30185</name>
</gene>
<sequence>MSKKFVFNKRNLAALTHTGSGKSTEYSDAQVIGLKIDVNPSGRKIWYFRYTFNGTKSVIRIGEYPAIDLEEARSTALQHRAEVDRGFNPAEERRLKRDELTFRQYAEGIYIPHAIAHKRSAKDDISKLRMHMYSSFGDRKLSSLTAHEISMYHGKIKQSHSIAYANRHLALVKRMLGLAVTWGHLSVNTATGIKLFKEGNSRQTYLSKDEARRVVAAMNNDKNPIACAALKIMLLTGVRRQEALSAQWSNVDLNAGVWLLPHTKSGRPRHVQLSDAAVLVLREIHGQTGGSIFVFPGRDRAKPLQDPRKTLWRVLKAAGIDKPFRIHDTRHTFASLCVQSGVSLYTVQHLLGHSQISTTQGYSHLDNPTLRDGVETVSRLIT</sequence>
<feature type="domain" description="Tyr recombinase" evidence="5">
    <location>
        <begin position="201"/>
        <end position="375"/>
    </location>
</feature>
<dbReference type="InterPro" id="IPR002104">
    <property type="entry name" value="Integrase_catalytic"/>
</dbReference>
<comment type="similarity">
    <text evidence="1">Belongs to the 'phage' integrase family.</text>
</comment>
<dbReference type="Gene3D" id="1.10.150.130">
    <property type="match status" value="1"/>
</dbReference>
<keyword evidence="3" id="KW-0238">DNA-binding</keyword>
<evidence type="ECO:0000313" key="7">
    <source>
        <dbReference type="Proteomes" id="UP001629367"/>
    </source>
</evidence>
<name>A0ABW9DEX1_9BURK</name>
<evidence type="ECO:0000256" key="3">
    <source>
        <dbReference type="ARBA" id="ARBA00023125"/>
    </source>
</evidence>
<dbReference type="PANTHER" id="PTHR30629:SF2">
    <property type="entry name" value="PROPHAGE INTEGRASE INTS-RELATED"/>
    <property type="match status" value="1"/>
</dbReference>
<proteinExistence type="inferred from homology"/>
<dbReference type="PANTHER" id="PTHR30629">
    <property type="entry name" value="PROPHAGE INTEGRASE"/>
    <property type="match status" value="1"/>
</dbReference>
<evidence type="ECO:0000313" key="6">
    <source>
        <dbReference type="EMBL" id="MFM0597309.1"/>
    </source>
</evidence>
<keyword evidence="7" id="KW-1185">Reference proteome</keyword>
<dbReference type="InterPro" id="IPR013762">
    <property type="entry name" value="Integrase-like_cat_sf"/>
</dbReference>
<comment type="caution">
    <text evidence="6">The sequence shown here is derived from an EMBL/GenBank/DDBJ whole genome shotgun (WGS) entry which is preliminary data.</text>
</comment>
<evidence type="ECO:0000256" key="2">
    <source>
        <dbReference type="ARBA" id="ARBA00022908"/>
    </source>
</evidence>
<dbReference type="InterPro" id="IPR010998">
    <property type="entry name" value="Integrase_recombinase_N"/>
</dbReference>
<evidence type="ECO:0000256" key="4">
    <source>
        <dbReference type="ARBA" id="ARBA00023172"/>
    </source>
</evidence>
<accession>A0ABW9DEX1</accession>
<dbReference type="PROSITE" id="PS51898">
    <property type="entry name" value="TYR_RECOMBINASE"/>
    <property type="match status" value="1"/>
</dbReference>
<dbReference type="EMBL" id="JAQQBZ010000030">
    <property type="protein sequence ID" value="MFM0597309.1"/>
    <property type="molecule type" value="Genomic_DNA"/>
</dbReference>
<dbReference type="Proteomes" id="UP001629367">
    <property type="component" value="Unassembled WGS sequence"/>
</dbReference>
<reference evidence="6 7" key="1">
    <citation type="journal article" date="2024" name="Chem. Sci.">
        <title>Discovery of megapolipeptins by genome mining of a Burkholderiales bacteria collection.</title>
        <authorList>
            <person name="Paulo B.S."/>
            <person name="Recchia M.J.J."/>
            <person name="Lee S."/>
            <person name="Fergusson C.H."/>
            <person name="Romanowski S.B."/>
            <person name="Hernandez A."/>
            <person name="Krull N."/>
            <person name="Liu D.Y."/>
            <person name="Cavanagh H."/>
            <person name="Bos A."/>
            <person name="Gray C.A."/>
            <person name="Murphy B.T."/>
            <person name="Linington R.G."/>
            <person name="Eustaquio A.S."/>
        </authorList>
    </citation>
    <scope>NUCLEOTIDE SEQUENCE [LARGE SCALE GENOMIC DNA]</scope>
    <source>
        <strain evidence="6 7">RL17-335-BIF-A</strain>
    </source>
</reference>
<dbReference type="InterPro" id="IPR050808">
    <property type="entry name" value="Phage_Integrase"/>
</dbReference>
<dbReference type="RefSeq" id="WP_408218042.1">
    <property type="nucleotide sequence ID" value="NZ_JAQQBZ010000030.1"/>
</dbReference>
<dbReference type="Pfam" id="PF13356">
    <property type="entry name" value="Arm-DNA-bind_3"/>
    <property type="match status" value="1"/>
</dbReference>
<organism evidence="6 7">
    <name type="scientific">Paraburkholderia dilworthii</name>
    <dbReference type="NCBI Taxonomy" id="948106"/>
    <lineage>
        <taxon>Bacteria</taxon>
        <taxon>Pseudomonadati</taxon>
        <taxon>Pseudomonadota</taxon>
        <taxon>Betaproteobacteria</taxon>
        <taxon>Burkholderiales</taxon>
        <taxon>Burkholderiaceae</taxon>
        <taxon>Paraburkholderia</taxon>
    </lineage>
</organism>
<protein>
    <submittedName>
        <fullName evidence="6">Tyrosine-type recombinase/integrase</fullName>
    </submittedName>
</protein>